<evidence type="ECO:0000313" key="2">
    <source>
        <dbReference type="Proteomes" id="UP001163321"/>
    </source>
</evidence>
<comment type="caution">
    <text evidence="1">The sequence shown here is derived from an EMBL/GenBank/DDBJ whole genome shotgun (WGS) entry which is preliminary data.</text>
</comment>
<keyword evidence="2" id="KW-1185">Reference proteome</keyword>
<dbReference type="Proteomes" id="UP001163321">
    <property type="component" value="Chromosome 7"/>
</dbReference>
<name>A0ACC0VV98_9STRA</name>
<proteinExistence type="predicted"/>
<reference evidence="1 2" key="1">
    <citation type="journal article" date="2022" name="bioRxiv">
        <title>The genome of the oomycete Peronosclerospora sorghi, a cosmopolitan pathogen of maize and sorghum, is inflated with dispersed pseudogenes.</title>
        <authorList>
            <person name="Fletcher K."/>
            <person name="Martin F."/>
            <person name="Isakeit T."/>
            <person name="Cavanaugh K."/>
            <person name="Magill C."/>
            <person name="Michelmore R."/>
        </authorList>
    </citation>
    <scope>NUCLEOTIDE SEQUENCE [LARGE SCALE GENOMIC DNA]</scope>
    <source>
        <strain evidence="1">P6</strain>
    </source>
</reference>
<organism evidence="1 2">
    <name type="scientific">Peronosclerospora sorghi</name>
    <dbReference type="NCBI Taxonomy" id="230839"/>
    <lineage>
        <taxon>Eukaryota</taxon>
        <taxon>Sar</taxon>
        <taxon>Stramenopiles</taxon>
        <taxon>Oomycota</taxon>
        <taxon>Peronosporomycetes</taxon>
        <taxon>Peronosporales</taxon>
        <taxon>Peronosporaceae</taxon>
        <taxon>Peronosclerospora</taxon>
    </lineage>
</organism>
<dbReference type="EMBL" id="CM047586">
    <property type="protein sequence ID" value="KAI9909663.1"/>
    <property type="molecule type" value="Genomic_DNA"/>
</dbReference>
<sequence>MRQRHNCRAINPSCCWIFLSEISSPLAPYKLDSCLTLLRFGISCKEAQILFAKAAAVSIAPLKLRFCTDSEYRDTDNNDGDEVCISEDKNMDANA</sequence>
<evidence type="ECO:0000313" key="1">
    <source>
        <dbReference type="EMBL" id="KAI9909663.1"/>
    </source>
</evidence>
<protein>
    <submittedName>
        <fullName evidence="1">Uncharacterized protein</fullName>
    </submittedName>
</protein>
<gene>
    <name evidence="1" type="ORF">PsorP6_014507</name>
</gene>
<accession>A0ACC0VV98</accession>